<keyword evidence="2" id="KW-1185">Reference proteome</keyword>
<organism evidence="1 2">
    <name type="scientific">Undibacterium oligocarboniphilum</name>
    <dbReference type="NCBI Taxonomy" id="666702"/>
    <lineage>
        <taxon>Bacteria</taxon>
        <taxon>Pseudomonadati</taxon>
        <taxon>Pseudomonadota</taxon>
        <taxon>Betaproteobacteria</taxon>
        <taxon>Burkholderiales</taxon>
        <taxon>Oxalobacteraceae</taxon>
        <taxon>Undibacterium</taxon>
    </lineage>
</organism>
<evidence type="ECO:0000313" key="2">
    <source>
        <dbReference type="Proteomes" id="UP000588051"/>
    </source>
</evidence>
<reference evidence="1 2" key="1">
    <citation type="submission" date="2020-06" db="EMBL/GenBank/DDBJ databases">
        <authorList>
            <person name="Qiu C."/>
            <person name="Liu Z."/>
        </authorList>
    </citation>
    <scope>NUCLEOTIDE SEQUENCE [LARGE SCALE GENOMIC DNA]</scope>
    <source>
        <strain evidence="1 2">EM 1</strain>
    </source>
</reference>
<dbReference type="RefSeq" id="WP_176805204.1">
    <property type="nucleotide sequence ID" value="NZ_JABXYJ010000017.1"/>
</dbReference>
<protein>
    <submittedName>
        <fullName evidence="1">Uncharacterized protein</fullName>
    </submittedName>
</protein>
<gene>
    <name evidence="1" type="ORF">HV832_16835</name>
</gene>
<proteinExistence type="predicted"/>
<accession>A0A850QP77</accession>
<dbReference type="EMBL" id="JABXYJ010000017">
    <property type="protein sequence ID" value="NVO79485.1"/>
    <property type="molecule type" value="Genomic_DNA"/>
</dbReference>
<comment type="caution">
    <text evidence="1">The sequence shown here is derived from an EMBL/GenBank/DDBJ whole genome shotgun (WGS) entry which is preliminary data.</text>
</comment>
<dbReference type="AlphaFoldDB" id="A0A850QP77"/>
<dbReference type="Proteomes" id="UP000588051">
    <property type="component" value="Unassembled WGS sequence"/>
</dbReference>
<sequence length="59" mass="6756">MIIVVEVKNDILGNDEFWRGPADRVSEIRNIPARRLAELVSTDGLPRKSGMWHVRKLEA</sequence>
<evidence type="ECO:0000313" key="1">
    <source>
        <dbReference type="EMBL" id="NVO79485.1"/>
    </source>
</evidence>
<name>A0A850QP77_9BURK</name>